<evidence type="ECO:0000313" key="2">
    <source>
        <dbReference type="Proteomes" id="UP001304895"/>
    </source>
</evidence>
<comment type="caution">
    <text evidence="1">The sequence shown here is derived from an EMBL/GenBank/DDBJ whole genome shotgun (WGS) entry which is preliminary data.</text>
</comment>
<sequence length="136" mass="15039">MPRVSDRQERKHQKRGGVSRAVRVVWRFGCYIVNGRAVGAGVIGWVGPMLSGKWKQKVAVWKKTLGTRRAMTAIFAGRATAELGQSGPLSDLRTANQRPALRHFPGWVLAKPRLDGSCLSDTSLWIAYSTFRCTGL</sequence>
<reference evidence="1" key="1">
    <citation type="journal article" date="2023" name="Mol. Phylogenet. Evol.">
        <title>Genome-scale phylogeny and comparative genomics of the fungal order Sordariales.</title>
        <authorList>
            <person name="Hensen N."/>
            <person name="Bonometti L."/>
            <person name="Westerberg I."/>
            <person name="Brannstrom I.O."/>
            <person name="Guillou S."/>
            <person name="Cros-Aarteil S."/>
            <person name="Calhoun S."/>
            <person name="Haridas S."/>
            <person name="Kuo A."/>
            <person name="Mondo S."/>
            <person name="Pangilinan J."/>
            <person name="Riley R."/>
            <person name="LaButti K."/>
            <person name="Andreopoulos B."/>
            <person name="Lipzen A."/>
            <person name="Chen C."/>
            <person name="Yan M."/>
            <person name="Daum C."/>
            <person name="Ng V."/>
            <person name="Clum A."/>
            <person name="Steindorff A."/>
            <person name="Ohm R.A."/>
            <person name="Martin F."/>
            <person name="Silar P."/>
            <person name="Natvig D.O."/>
            <person name="Lalanne C."/>
            <person name="Gautier V."/>
            <person name="Ament-Velasquez S.L."/>
            <person name="Kruys A."/>
            <person name="Hutchinson M.I."/>
            <person name="Powell A.J."/>
            <person name="Barry K."/>
            <person name="Miller A.N."/>
            <person name="Grigoriev I.V."/>
            <person name="Debuchy R."/>
            <person name="Gladieux P."/>
            <person name="Hiltunen Thoren M."/>
            <person name="Johannesson H."/>
        </authorList>
    </citation>
    <scope>NUCLEOTIDE SEQUENCE</scope>
    <source>
        <strain evidence="1">CBS 123565</strain>
    </source>
</reference>
<dbReference type="EMBL" id="MU853414">
    <property type="protein sequence ID" value="KAK4133031.1"/>
    <property type="molecule type" value="Genomic_DNA"/>
</dbReference>
<accession>A0AAN6UI21</accession>
<keyword evidence="2" id="KW-1185">Reference proteome</keyword>
<evidence type="ECO:0000313" key="1">
    <source>
        <dbReference type="EMBL" id="KAK4133031.1"/>
    </source>
</evidence>
<gene>
    <name evidence="1" type="ORF">BT67DRAFT_69431</name>
</gene>
<reference evidence="1" key="2">
    <citation type="submission" date="2023-05" db="EMBL/GenBank/DDBJ databases">
        <authorList>
            <consortium name="Lawrence Berkeley National Laboratory"/>
            <person name="Steindorff A."/>
            <person name="Hensen N."/>
            <person name="Bonometti L."/>
            <person name="Westerberg I."/>
            <person name="Brannstrom I.O."/>
            <person name="Guillou S."/>
            <person name="Cros-Aarteil S."/>
            <person name="Calhoun S."/>
            <person name="Haridas S."/>
            <person name="Kuo A."/>
            <person name="Mondo S."/>
            <person name="Pangilinan J."/>
            <person name="Riley R."/>
            <person name="Labutti K."/>
            <person name="Andreopoulos B."/>
            <person name="Lipzen A."/>
            <person name="Chen C."/>
            <person name="Yanf M."/>
            <person name="Daum C."/>
            <person name="Ng V."/>
            <person name="Clum A."/>
            <person name="Ohm R."/>
            <person name="Martin F."/>
            <person name="Silar P."/>
            <person name="Natvig D."/>
            <person name="Lalanne C."/>
            <person name="Gautier V."/>
            <person name="Ament-Velasquez S.L."/>
            <person name="Kruys A."/>
            <person name="Hutchinson M.I."/>
            <person name="Powell A.J."/>
            <person name="Barry K."/>
            <person name="Miller A.N."/>
            <person name="Grigoriev I.V."/>
            <person name="Debuchy R."/>
            <person name="Gladieux P."/>
            <person name="Thoren M.H."/>
            <person name="Johannesson H."/>
        </authorList>
    </citation>
    <scope>NUCLEOTIDE SEQUENCE</scope>
    <source>
        <strain evidence="1">CBS 123565</strain>
    </source>
</reference>
<organism evidence="1 2">
    <name type="scientific">Trichocladium antarcticum</name>
    <dbReference type="NCBI Taxonomy" id="1450529"/>
    <lineage>
        <taxon>Eukaryota</taxon>
        <taxon>Fungi</taxon>
        <taxon>Dikarya</taxon>
        <taxon>Ascomycota</taxon>
        <taxon>Pezizomycotina</taxon>
        <taxon>Sordariomycetes</taxon>
        <taxon>Sordariomycetidae</taxon>
        <taxon>Sordariales</taxon>
        <taxon>Chaetomiaceae</taxon>
        <taxon>Trichocladium</taxon>
    </lineage>
</organism>
<proteinExistence type="predicted"/>
<protein>
    <submittedName>
        <fullName evidence="1">Uncharacterized protein</fullName>
    </submittedName>
</protein>
<dbReference type="AlphaFoldDB" id="A0AAN6UI21"/>
<dbReference type="Proteomes" id="UP001304895">
    <property type="component" value="Unassembled WGS sequence"/>
</dbReference>
<name>A0AAN6UI21_9PEZI</name>